<dbReference type="Gene3D" id="3.10.620.30">
    <property type="match status" value="1"/>
</dbReference>
<dbReference type="AlphaFoldDB" id="A0A444LF00"/>
<feature type="chain" id="PRO_5019523494" evidence="1">
    <location>
        <begin position="24"/>
        <end position="205"/>
    </location>
</feature>
<evidence type="ECO:0000256" key="1">
    <source>
        <dbReference type="SAM" id="SignalP"/>
    </source>
</evidence>
<dbReference type="Pfam" id="PF06035">
    <property type="entry name" value="Peptidase_C93"/>
    <property type="match status" value="1"/>
</dbReference>
<dbReference type="OrthoDB" id="7206808at2"/>
<dbReference type="Proteomes" id="UP000287687">
    <property type="component" value="Unassembled WGS sequence"/>
</dbReference>
<name>A0A444LF00_9HYPH</name>
<organism evidence="2 3">
    <name type="scientific">Neorhizobium lilium</name>
    <dbReference type="NCBI Taxonomy" id="2503024"/>
    <lineage>
        <taxon>Bacteria</taxon>
        <taxon>Pseudomonadati</taxon>
        <taxon>Pseudomonadota</taxon>
        <taxon>Alphaproteobacteria</taxon>
        <taxon>Hyphomicrobiales</taxon>
        <taxon>Rhizobiaceae</taxon>
        <taxon>Rhizobium/Agrobacterium group</taxon>
        <taxon>Neorhizobium</taxon>
    </lineage>
</organism>
<feature type="signal peptide" evidence="1">
    <location>
        <begin position="1"/>
        <end position="23"/>
    </location>
</feature>
<evidence type="ECO:0000313" key="3">
    <source>
        <dbReference type="Proteomes" id="UP000287687"/>
    </source>
</evidence>
<comment type="caution">
    <text evidence="2">The sequence shown here is derived from an EMBL/GenBank/DDBJ whole genome shotgun (WGS) entry which is preliminary data.</text>
</comment>
<keyword evidence="3" id="KW-1185">Reference proteome</keyword>
<proteinExistence type="predicted"/>
<dbReference type="EMBL" id="SBIP01000003">
    <property type="protein sequence ID" value="RWX76695.1"/>
    <property type="molecule type" value="Genomic_DNA"/>
</dbReference>
<evidence type="ECO:0000313" key="2">
    <source>
        <dbReference type="EMBL" id="RWX76695.1"/>
    </source>
</evidence>
<protein>
    <submittedName>
        <fullName evidence="2">Transglutaminase</fullName>
    </submittedName>
</protein>
<reference evidence="2 3" key="1">
    <citation type="submission" date="2019-01" db="EMBL/GenBank/DDBJ databases">
        <title>The draft genome of Rhizobium sp. 24NR.</title>
        <authorList>
            <person name="Liu L."/>
            <person name="Liang L."/>
            <person name="Shi S."/>
            <person name="Xu L."/>
            <person name="Wang X."/>
            <person name="Li L."/>
            <person name="Zhang X."/>
        </authorList>
    </citation>
    <scope>NUCLEOTIDE SEQUENCE [LARGE SCALE GENOMIC DNA]</scope>
    <source>
        <strain evidence="2 3">24NR</strain>
    </source>
</reference>
<dbReference type="PANTHER" id="PTHR39327">
    <property type="match status" value="1"/>
</dbReference>
<sequence length="205" mass="23054">MKIALQARRIAVILLSTLVPVSAAMPAPRPIAASMVTGSVTSQPIGHYDFCQRYAAECNIKSRSAPAPRVTDRGWEIVRDINRAVNARYIPRTDQEIYGKEEFWEYPTVFADCEDFALEKRKELIAAGFAYSDLLMTVVRKSDGEGHAVLTLRTADGDFVLDNLTDDVFAWYQTPYTFLKRQATFNTGRWVTIENGRDLLVGALR</sequence>
<keyword evidence="1" id="KW-0732">Signal</keyword>
<dbReference type="PANTHER" id="PTHR39327:SF1">
    <property type="entry name" value="BLR5470 PROTEIN"/>
    <property type="match status" value="1"/>
</dbReference>
<dbReference type="InterPro" id="IPR010319">
    <property type="entry name" value="Transglutaminase-like_Cys_pept"/>
</dbReference>
<accession>A0A444LF00</accession>
<gene>
    <name evidence="2" type="ORF">EPK99_13535</name>
</gene>